<dbReference type="AlphaFoldDB" id="A0A836G888"/>
<comment type="caution">
    <text evidence="2">The sequence shown here is derived from an EMBL/GenBank/DDBJ whole genome shotgun (WGS) entry which is preliminary data.</text>
</comment>
<dbReference type="GeneID" id="92512419"/>
<dbReference type="Proteomes" id="UP000673552">
    <property type="component" value="Chromosome 34"/>
</dbReference>
<evidence type="ECO:0000313" key="2">
    <source>
        <dbReference type="EMBL" id="KAG5468344.1"/>
    </source>
</evidence>
<dbReference type="KEGG" id="lmat:92512419"/>
<name>A0A836G888_9TRYP</name>
<evidence type="ECO:0000313" key="3">
    <source>
        <dbReference type="Proteomes" id="UP000673552"/>
    </source>
</evidence>
<reference evidence="2 3" key="1">
    <citation type="submission" date="2021-03" db="EMBL/GenBank/DDBJ databases">
        <title>Leishmania (Mundinia) martiniquensis Genome sequencing and assembly.</title>
        <authorList>
            <person name="Almutairi H."/>
            <person name="Gatherer D."/>
        </authorList>
    </citation>
    <scope>NUCLEOTIDE SEQUENCE [LARGE SCALE GENOMIC DNA]</scope>
    <source>
        <strain evidence="2">LSCM1</strain>
    </source>
</reference>
<dbReference type="EMBL" id="JAFEUZ010000034">
    <property type="protein sequence ID" value="KAG5468344.1"/>
    <property type="molecule type" value="Genomic_DNA"/>
</dbReference>
<organism evidence="2 3">
    <name type="scientific">Leishmania martiniquensis</name>
    <dbReference type="NCBI Taxonomy" id="1580590"/>
    <lineage>
        <taxon>Eukaryota</taxon>
        <taxon>Discoba</taxon>
        <taxon>Euglenozoa</taxon>
        <taxon>Kinetoplastea</taxon>
        <taxon>Metakinetoplastina</taxon>
        <taxon>Trypanosomatida</taxon>
        <taxon>Trypanosomatidae</taxon>
        <taxon>Leishmaniinae</taxon>
        <taxon>Leishmania</taxon>
    </lineage>
</organism>
<evidence type="ECO:0000256" key="1">
    <source>
        <dbReference type="SAM" id="MobiDB-lite"/>
    </source>
</evidence>
<sequence>MSQGLQTEFSLFQYSAGDALNFIVENGSRCQLSGKGASSLPGLSMVVELQERHAVRDRAHKFGIIDDPLYLEDLTHICTHAQWCAHSQSACALTKSAIEQTLHHRSEFRVRRYGEAVMRLADSFPSPVGCDEKAPSPVAGSPSVATTHSASSCVSSPSSAQDYSWLSAKADRPPEADVSLATGDGTSEMPGEDEEEVLEGFLLQHPSFGCDMAAAWLRRRYLRCCDVINARPSNIVQRRLARCVRPALNGACSALLAAKKKCPPSPAPETPATPFNTPAGRSWMTFPGTLRLLREKCTVPYEVHADFSGCADIGQHRRHFIAVLGVLEVCHNTVVSLNLAKTRLHDDEVWVLCLFCRAYLRRLQVLDLSYNKDITDKTAQRLKRLVASLPLLHRLSVRGTSLSRSTWRTMTNILGRKPK</sequence>
<gene>
    <name evidence="2" type="ORF">LSCM1_02324</name>
</gene>
<dbReference type="SUPFAM" id="SSF52047">
    <property type="entry name" value="RNI-like"/>
    <property type="match status" value="1"/>
</dbReference>
<dbReference type="InterPro" id="IPR032675">
    <property type="entry name" value="LRR_dom_sf"/>
</dbReference>
<accession>A0A836G888</accession>
<feature type="compositionally biased region" description="Low complexity" evidence="1">
    <location>
        <begin position="143"/>
        <end position="160"/>
    </location>
</feature>
<dbReference type="RefSeq" id="XP_067175282.1">
    <property type="nucleotide sequence ID" value="XM_067319907.1"/>
</dbReference>
<dbReference type="Gene3D" id="3.80.10.10">
    <property type="entry name" value="Ribonuclease Inhibitor"/>
    <property type="match status" value="1"/>
</dbReference>
<protein>
    <submittedName>
        <fullName evidence="2">Uncharacterized protein</fullName>
    </submittedName>
</protein>
<dbReference type="OrthoDB" id="272549at2759"/>
<keyword evidence="3" id="KW-1185">Reference proteome</keyword>
<feature type="region of interest" description="Disordered" evidence="1">
    <location>
        <begin position="131"/>
        <end position="192"/>
    </location>
</feature>
<proteinExistence type="predicted"/>